<keyword evidence="1" id="KW-1133">Transmembrane helix</keyword>
<keyword evidence="3" id="KW-0966">Cell projection</keyword>
<accession>A0A7G7CNP0</accession>
<feature type="transmembrane region" description="Helical" evidence="1">
    <location>
        <begin position="25"/>
        <end position="43"/>
    </location>
</feature>
<dbReference type="Proteomes" id="UP000515743">
    <property type="component" value="Chromosome"/>
</dbReference>
<organism evidence="3 4">
    <name type="scientific">Corynebacterium incognita</name>
    <dbReference type="NCBI Taxonomy" id="2754725"/>
    <lineage>
        <taxon>Bacteria</taxon>
        <taxon>Bacillati</taxon>
        <taxon>Actinomycetota</taxon>
        <taxon>Actinomycetes</taxon>
        <taxon>Mycobacteriales</taxon>
        <taxon>Corynebacteriaceae</taxon>
        <taxon>Corynebacterium</taxon>
    </lineage>
</organism>
<name>A0A7G7CNP0_9CORY</name>
<dbReference type="RefSeq" id="WP_185175583.1">
    <property type="nucleotide sequence ID" value="NZ_CP059404.1"/>
</dbReference>
<reference evidence="3 4" key="1">
    <citation type="submission" date="2020-07" db="EMBL/GenBank/DDBJ databases">
        <title>Complete genome and description of Corynebacterium incognita strain Marseille-Q3630 sp. nov.</title>
        <authorList>
            <person name="Boxberger M."/>
        </authorList>
    </citation>
    <scope>NUCLEOTIDE SEQUENCE [LARGE SCALE GENOMIC DNA]</scope>
    <source>
        <strain evidence="3 4">Marseille-Q3630</strain>
    </source>
</reference>
<dbReference type="KEGG" id="cik:H0194_09120"/>
<gene>
    <name evidence="3" type="ORF">H0194_09120</name>
</gene>
<evidence type="ECO:0000313" key="3">
    <source>
        <dbReference type="EMBL" id="QNE89206.1"/>
    </source>
</evidence>
<keyword evidence="1" id="KW-0812">Transmembrane</keyword>
<feature type="domain" description="SAF" evidence="2">
    <location>
        <begin position="50"/>
        <end position="112"/>
    </location>
</feature>
<keyword evidence="1" id="KW-0472">Membrane</keyword>
<dbReference type="EMBL" id="CP059404">
    <property type="protein sequence ID" value="QNE89206.1"/>
    <property type="molecule type" value="Genomic_DNA"/>
</dbReference>
<dbReference type="SMART" id="SM00858">
    <property type="entry name" value="SAF"/>
    <property type="match status" value="1"/>
</dbReference>
<evidence type="ECO:0000256" key="1">
    <source>
        <dbReference type="SAM" id="Phobius"/>
    </source>
</evidence>
<dbReference type="CDD" id="cd11614">
    <property type="entry name" value="SAF_CpaB_FlgA_like"/>
    <property type="match status" value="1"/>
</dbReference>
<proteinExistence type="predicted"/>
<dbReference type="Pfam" id="PF08666">
    <property type="entry name" value="SAF"/>
    <property type="match status" value="1"/>
</dbReference>
<keyword evidence="3" id="KW-0969">Cilium</keyword>
<protein>
    <submittedName>
        <fullName evidence="3">Flagellar biosynthesis protein FlgA</fullName>
    </submittedName>
</protein>
<dbReference type="AlphaFoldDB" id="A0A7G7CNP0"/>
<dbReference type="Gene3D" id="3.90.1210.10">
    <property type="entry name" value="Antifreeze-like/N-acetylneuraminic acid synthase C-terminal domain"/>
    <property type="match status" value="1"/>
</dbReference>
<evidence type="ECO:0000313" key="4">
    <source>
        <dbReference type="Proteomes" id="UP000515743"/>
    </source>
</evidence>
<evidence type="ECO:0000259" key="2">
    <source>
        <dbReference type="SMART" id="SM00858"/>
    </source>
</evidence>
<sequence length="244" mass="24996">MAQTSPPRSAALAALTRPGHRRIVALRYFLAAVLTLCAGVIALQSATEHPHVVVFTRDVPAGTELSAGDVELRRVPESFVPPQALTTIEGVEGAVTVAAAGAGEIVTPSRTLAPDLAHALVTNTIAGEDSPSAHSSARLVPISLANADIIPLLHHGDTVDVLSHESEVKEDASSPPDAAVIAAGGKVITTHLKAKNAGSRSPATILLALDREAAHRVASASLTRPLTVVITGDRASVSTGARAF</sequence>
<keyword evidence="4" id="KW-1185">Reference proteome</keyword>
<dbReference type="InterPro" id="IPR013974">
    <property type="entry name" value="SAF"/>
</dbReference>
<keyword evidence="3" id="KW-0282">Flagellum</keyword>